<reference evidence="1 2" key="1">
    <citation type="submission" date="2014-04" db="EMBL/GenBank/DDBJ databases">
        <title>Evolutionary Origins and Diversification of the Mycorrhizal Mutualists.</title>
        <authorList>
            <consortium name="DOE Joint Genome Institute"/>
            <consortium name="Mycorrhizal Genomics Consortium"/>
            <person name="Kohler A."/>
            <person name="Kuo A."/>
            <person name="Nagy L.G."/>
            <person name="Floudas D."/>
            <person name="Copeland A."/>
            <person name="Barry K.W."/>
            <person name="Cichocki N."/>
            <person name="Veneault-Fourrey C."/>
            <person name="LaButti K."/>
            <person name="Lindquist E.A."/>
            <person name="Lipzen A."/>
            <person name="Lundell T."/>
            <person name="Morin E."/>
            <person name="Murat C."/>
            <person name="Riley R."/>
            <person name="Ohm R."/>
            <person name="Sun H."/>
            <person name="Tunlid A."/>
            <person name="Henrissat B."/>
            <person name="Grigoriev I.V."/>
            <person name="Hibbett D.S."/>
            <person name="Martin F."/>
        </authorList>
    </citation>
    <scope>NUCLEOTIDE SEQUENCE [LARGE SCALE GENOMIC DNA]</scope>
    <source>
        <strain evidence="1 2">FD-317 M1</strain>
    </source>
</reference>
<evidence type="ECO:0000313" key="1">
    <source>
        <dbReference type="EMBL" id="KIK55780.1"/>
    </source>
</evidence>
<dbReference type="HOGENOM" id="CLU_1740724_0_0_1"/>
<gene>
    <name evidence="1" type="ORF">GYMLUDRAFT_62348</name>
</gene>
<dbReference type="Proteomes" id="UP000053593">
    <property type="component" value="Unassembled WGS sequence"/>
</dbReference>
<dbReference type="EMBL" id="KN834803">
    <property type="protein sequence ID" value="KIK55780.1"/>
    <property type="molecule type" value="Genomic_DNA"/>
</dbReference>
<name>A0A0D0AYK5_9AGAR</name>
<dbReference type="AlphaFoldDB" id="A0A0D0AYK5"/>
<evidence type="ECO:0000313" key="2">
    <source>
        <dbReference type="Proteomes" id="UP000053593"/>
    </source>
</evidence>
<proteinExistence type="predicted"/>
<keyword evidence="2" id="KW-1185">Reference proteome</keyword>
<protein>
    <submittedName>
        <fullName evidence="1">Uncharacterized protein</fullName>
    </submittedName>
</protein>
<sequence length="150" mass="17109">MSNEPKSRSSSIFVDILGYVERVEITLPPRTGPESNLLIYFWNNRCKTTGNCYSYLVVQSRSTEQDVFTVHAQNICQSIGVKIPYLLTRPLHVPFGVGNDRAISSSRKKLRTYTVDVPSERLKYSVMEVRHLSNQVKASHSIKGMFRPRS</sequence>
<accession>A0A0D0AYK5</accession>
<organism evidence="1 2">
    <name type="scientific">Collybiopsis luxurians FD-317 M1</name>
    <dbReference type="NCBI Taxonomy" id="944289"/>
    <lineage>
        <taxon>Eukaryota</taxon>
        <taxon>Fungi</taxon>
        <taxon>Dikarya</taxon>
        <taxon>Basidiomycota</taxon>
        <taxon>Agaricomycotina</taxon>
        <taxon>Agaricomycetes</taxon>
        <taxon>Agaricomycetidae</taxon>
        <taxon>Agaricales</taxon>
        <taxon>Marasmiineae</taxon>
        <taxon>Omphalotaceae</taxon>
        <taxon>Collybiopsis</taxon>
        <taxon>Collybiopsis luxurians</taxon>
    </lineage>
</organism>